<dbReference type="SUPFAM" id="SSF52540">
    <property type="entry name" value="P-loop containing nucleoside triphosphate hydrolases"/>
    <property type="match status" value="1"/>
</dbReference>
<dbReference type="PANTHER" id="PTHR18937:SF172">
    <property type="entry name" value="STRUCTURAL MAINTENANCE OF CHROMOSOMES PROTEIN"/>
    <property type="match status" value="1"/>
</dbReference>
<accession>A0A0N1IPC1</accession>
<name>A0A0N1IPC1_PAPMA</name>
<dbReference type="GO" id="GO:0005634">
    <property type="term" value="C:nucleus"/>
    <property type="evidence" value="ECO:0007669"/>
    <property type="project" value="UniProtKB-SubCell"/>
</dbReference>
<dbReference type="InterPro" id="IPR027417">
    <property type="entry name" value="P-loop_NTPase"/>
</dbReference>
<sequence>MKKKRVEEEPMEVDENFVPNHNGEPSGSNGHVNGDIDHISDDEEGGVRIGDIYIPPAPKPALTFDANGPRLIITRIVNENFKSYAGVQILGPFHKSFTAIIGPNGSGKSNVIDSMLFVFGYRATKIRSKKISVLIHSSNKFSNIASASVAVHFCQIIDGSGSPGGHMQEKPESGVVHFALAIIAIDTGMINKLTLPEITDIKGSLGFFGELGWLEWNQILLTRKIREGRGVAEIEPLQLTK</sequence>
<evidence type="ECO:0000313" key="8">
    <source>
        <dbReference type="Proteomes" id="UP000053240"/>
    </source>
</evidence>
<dbReference type="GO" id="GO:0007076">
    <property type="term" value="P:mitotic chromosome condensation"/>
    <property type="evidence" value="ECO:0007669"/>
    <property type="project" value="TreeGrafter"/>
</dbReference>
<protein>
    <submittedName>
        <fullName evidence="7">Structural maintenance of chromosomes protein 4</fullName>
    </submittedName>
</protein>
<keyword evidence="3" id="KW-0067">ATP-binding</keyword>
<gene>
    <name evidence="7" type="ORF">RR48_03741</name>
</gene>
<reference evidence="7 8" key="1">
    <citation type="journal article" date="2015" name="Nat. Commun.">
        <title>Outbred genome sequencing and CRISPR/Cas9 gene editing in butterflies.</title>
        <authorList>
            <person name="Li X."/>
            <person name="Fan D."/>
            <person name="Zhang W."/>
            <person name="Liu G."/>
            <person name="Zhang L."/>
            <person name="Zhao L."/>
            <person name="Fang X."/>
            <person name="Chen L."/>
            <person name="Dong Y."/>
            <person name="Chen Y."/>
            <person name="Ding Y."/>
            <person name="Zhao R."/>
            <person name="Feng M."/>
            <person name="Zhu Y."/>
            <person name="Feng Y."/>
            <person name="Jiang X."/>
            <person name="Zhu D."/>
            <person name="Xiang H."/>
            <person name="Feng X."/>
            <person name="Li S."/>
            <person name="Wang J."/>
            <person name="Zhang G."/>
            <person name="Kronforst M.R."/>
            <person name="Wang W."/>
        </authorList>
    </citation>
    <scope>NUCLEOTIDE SEQUENCE [LARGE SCALE GENOMIC DNA]</scope>
    <source>
        <strain evidence="7">Ya'a_city_454_Pm</strain>
        <tissue evidence="7">Whole body</tissue>
    </source>
</reference>
<evidence type="ECO:0000256" key="2">
    <source>
        <dbReference type="ARBA" id="ARBA00022741"/>
    </source>
</evidence>
<dbReference type="Pfam" id="PF02463">
    <property type="entry name" value="SMC_N"/>
    <property type="match status" value="1"/>
</dbReference>
<dbReference type="EMBL" id="KQ460460">
    <property type="protein sequence ID" value="KPJ14651.1"/>
    <property type="molecule type" value="Genomic_DNA"/>
</dbReference>
<feature type="region of interest" description="Disordered" evidence="5">
    <location>
        <begin position="1"/>
        <end position="40"/>
    </location>
</feature>
<dbReference type="AlphaFoldDB" id="A0A0N1IPC1"/>
<feature type="domain" description="RecF/RecN/SMC N-terminal" evidence="6">
    <location>
        <begin position="73"/>
        <end position="155"/>
    </location>
</feature>
<dbReference type="InParanoid" id="A0A0N1IPC1"/>
<evidence type="ECO:0000256" key="1">
    <source>
        <dbReference type="ARBA" id="ARBA00004123"/>
    </source>
</evidence>
<dbReference type="Proteomes" id="UP000053240">
    <property type="component" value="Unassembled WGS sequence"/>
</dbReference>
<comment type="subcellular location">
    <subcellularLocation>
        <location evidence="1">Nucleus</location>
    </subcellularLocation>
</comment>
<organism evidence="7 8">
    <name type="scientific">Papilio machaon</name>
    <name type="common">Old World swallowtail butterfly</name>
    <dbReference type="NCBI Taxonomy" id="76193"/>
    <lineage>
        <taxon>Eukaryota</taxon>
        <taxon>Metazoa</taxon>
        <taxon>Ecdysozoa</taxon>
        <taxon>Arthropoda</taxon>
        <taxon>Hexapoda</taxon>
        <taxon>Insecta</taxon>
        <taxon>Pterygota</taxon>
        <taxon>Neoptera</taxon>
        <taxon>Endopterygota</taxon>
        <taxon>Lepidoptera</taxon>
        <taxon>Glossata</taxon>
        <taxon>Ditrysia</taxon>
        <taxon>Papilionoidea</taxon>
        <taxon>Papilionidae</taxon>
        <taxon>Papilioninae</taxon>
        <taxon>Papilio</taxon>
    </lineage>
</organism>
<evidence type="ECO:0000256" key="4">
    <source>
        <dbReference type="ARBA" id="ARBA00023242"/>
    </source>
</evidence>
<proteinExistence type="predicted"/>
<dbReference type="Gene3D" id="3.40.50.300">
    <property type="entry name" value="P-loop containing nucleotide triphosphate hydrolases"/>
    <property type="match status" value="1"/>
</dbReference>
<evidence type="ECO:0000256" key="5">
    <source>
        <dbReference type="SAM" id="MobiDB-lite"/>
    </source>
</evidence>
<keyword evidence="2" id="KW-0547">Nucleotide-binding</keyword>
<evidence type="ECO:0000256" key="3">
    <source>
        <dbReference type="ARBA" id="ARBA00022840"/>
    </source>
</evidence>
<evidence type="ECO:0000259" key="6">
    <source>
        <dbReference type="Pfam" id="PF02463"/>
    </source>
</evidence>
<keyword evidence="4" id="KW-0539">Nucleus</keyword>
<dbReference type="GO" id="GO:0005524">
    <property type="term" value="F:ATP binding"/>
    <property type="evidence" value="ECO:0007669"/>
    <property type="project" value="UniProtKB-KW"/>
</dbReference>
<keyword evidence="8" id="KW-1185">Reference proteome</keyword>
<dbReference type="InterPro" id="IPR003395">
    <property type="entry name" value="RecF/RecN/SMC_N"/>
</dbReference>
<dbReference type="GO" id="GO:0000796">
    <property type="term" value="C:condensin complex"/>
    <property type="evidence" value="ECO:0007669"/>
    <property type="project" value="TreeGrafter"/>
</dbReference>
<dbReference type="PANTHER" id="PTHR18937">
    <property type="entry name" value="STRUCTURAL MAINTENANCE OF CHROMOSOMES SMC FAMILY MEMBER"/>
    <property type="match status" value="1"/>
</dbReference>
<dbReference type="STRING" id="76193.A0A0N1IPC1"/>
<evidence type="ECO:0000313" key="7">
    <source>
        <dbReference type="EMBL" id="KPJ14651.1"/>
    </source>
</evidence>